<dbReference type="Proteomes" id="UP000523007">
    <property type="component" value="Unassembled WGS sequence"/>
</dbReference>
<proteinExistence type="predicted"/>
<name>A0A7W7RCH6_9ACTN</name>
<comment type="caution">
    <text evidence="1">The sequence shown here is derived from an EMBL/GenBank/DDBJ whole genome shotgun (WGS) entry which is preliminary data.</text>
</comment>
<accession>A0A7W7RCH6</accession>
<protein>
    <submittedName>
        <fullName evidence="1">Uncharacterized protein</fullName>
    </submittedName>
</protein>
<reference evidence="1 2" key="1">
    <citation type="submission" date="2020-08" db="EMBL/GenBank/DDBJ databases">
        <title>Sequencing the genomes of 1000 actinobacteria strains.</title>
        <authorList>
            <person name="Klenk H.-P."/>
        </authorList>
    </citation>
    <scope>NUCLEOTIDE SEQUENCE [LARGE SCALE GENOMIC DNA]</scope>
    <source>
        <strain evidence="1 2">DSM 102030</strain>
    </source>
</reference>
<keyword evidence="2" id="KW-1185">Reference proteome</keyword>
<dbReference type="AlphaFoldDB" id="A0A7W7RCH6"/>
<gene>
    <name evidence="1" type="ORF">F4561_000254</name>
</gene>
<dbReference type="EMBL" id="JACHJT010000001">
    <property type="protein sequence ID" value="MBB4929434.1"/>
    <property type="molecule type" value="Genomic_DNA"/>
</dbReference>
<organism evidence="1 2">
    <name type="scientific">Lipingzhangella halophila</name>
    <dbReference type="NCBI Taxonomy" id="1783352"/>
    <lineage>
        <taxon>Bacteria</taxon>
        <taxon>Bacillati</taxon>
        <taxon>Actinomycetota</taxon>
        <taxon>Actinomycetes</taxon>
        <taxon>Streptosporangiales</taxon>
        <taxon>Nocardiopsidaceae</taxon>
        <taxon>Lipingzhangella</taxon>
    </lineage>
</organism>
<evidence type="ECO:0000313" key="2">
    <source>
        <dbReference type="Proteomes" id="UP000523007"/>
    </source>
</evidence>
<dbReference type="RefSeq" id="WP_184573916.1">
    <property type="nucleotide sequence ID" value="NZ_JACHJT010000001.1"/>
</dbReference>
<evidence type="ECO:0000313" key="1">
    <source>
        <dbReference type="EMBL" id="MBB4929434.1"/>
    </source>
</evidence>
<sequence length="236" mass="26379">MADDELHECERVSLFLRENIPDEATWSDILTRTRDAVAVNDVWAALVPPWVAETATLGPFTRVEVAVTPGCDFIRCLMIRRPTSAALYMPSLRIELHDRAPRSDDSSVVARLRGRLEWSGTGRVAVREHIHAVYPTPEAWMRARRTGAVATTDRDLLASLGFVHTLVEERRGQEERLLTVGDDGTLRRQSPVGRTGGGAPVWADREHVFRFMRAHREEFAAVAAEFATAAPERDLG</sequence>